<dbReference type="SUPFAM" id="SSF46689">
    <property type="entry name" value="Homeodomain-like"/>
    <property type="match status" value="1"/>
</dbReference>
<dbReference type="RefSeq" id="WP_251811128.1">
    <property type="nucleotide sequence ID" value="NZ_CP101527.1"/>
</dbReference>
<sequence>MGVKTSDFSMSSAVQLTPFIQFFEDLGAPWEKGLIRQKLPTDFQETFYVPSLSVVTFVNDMAKREGIEDIGVQLESRHSQGILHPLLRQRLADASSLFSAIQAACEYSSLQGSHLHIWIQYCDDSLWLCHRGSISASIPGVEQFERNRLIRILELVRRFLGQKWQPAFLYIESRLDLTSKIRELIGGCDVRLGCPFGVVPIPLDDFAIDLWKNRTSALPPQTPHQNWLARVQSVLPTYVGQQHLNVDFVAELLCMSTRSLQRALAERGTTIKALIDDAKFGYIRAMMMETDLPIKEIARLSGFTDESNFTRFFRRMAGCSPTRLRDNGAK</sequence>
<evidence type="ECO:0000256" key="2">
    <source>
        <dbReference type="ARBA" id="ARBA00023125"/>
    </source>
</evidence>
<accession>A0A9E8KIT9</accession>
<organism evidence="5 6">
    <name type="scientific">Alkalimarinus sediminis</name>
    <dbReference type="NCBI Taxonomy" id="1632866"/>
    <lineage>
        <taxon>Bacteria</taxon>
        <taxon>Pseudomonadati</taxon>
        <taxon>Pseudomonadota</taxon>
        <taxon>Gammaproteobacteria</taxon>
        <taxon>Alteromonadales</taxon>
        <taxon>Alteromonadaceae</taxon>
        <taxon>Alkalimarinus</taxon>
    </lineage>
</organism>
<dbReference type="InterPro" id="IPR018060">
    <property type="entry name" value="HTH_AraC"/>
</dbReference>
<evidence type="ECO:0000256" key="1">
    <source>
        <dbReference type="ARBA" id="ARBA00023015"/>
    </source>
</evidence>
<gene>
    <name evidence="5" type="ORF">NNL22_14760</name>
</gene>
<evidence type="ECO:0000313" key="6">
    <source>
        <dbReference type="Proteomes" id="UP001164472"/>
    </source>
</evidence>
<dbReference type="Pfam" id="PF12833">
    <property type="entry name" value="HTH_18"/>
    <property type="match status" value="1"/>
</dbReference>
<dbReference type="KEGG" id="asem:NNL22_14760"/>
<dbReference type="EMBL" id="CP101527">
    <property type="protein sequence ID" value="UZW74271.1"/>
    <property type="molecule type" value="Genomic_DNA"/>
</dbReference>
<dbReference type="PANTHER" id="PTHR47894:SF4">
    <property type="entry name" value="HTH-TYPE TRANSCRIPTIONAL REGULATOR GADX"/>
    <property type="match status" value="1"/>
</dbReference>
<dbReference type="Proteomes" id="UP001164472">
    <property type="component" value="Chromosome"/>
</dbReference>
<keyword evidence="1" id="KW-0805">Transcription regulation</keyword>
<evidence type="ECO:0000313" key="5">
    <source>
        <dbReference type="EMBL" id="UZW74271.1"/>
    </source>
</evidence>
<dbReference type="PRINTS" id="PR00032">
    <property type="entry name" value="HTHARAC"/>
</dbReference>
<dbReference type="InterPro" id="IPR020449">
    <property type="entry name" value="Tscrpt_reg_AraC-type_HTH"/>
</dbReference>
<feature type="domain" description="HTH araC/xylS-type" evidence="4">
    <location>
        <begin position="229"/>
        <end position="327"/>
    </location>
</feature>
<proteinExistence type="predicted"/>
<name>A0A9E8KIT9_9ALTE</name>
<dbReference type="GO" id="GO:0000976">
    <property type="term" value="F:transcription cis-regulatory region binding"/>
    <property type="evidence" value="ECO:0007669"/>
    <property type="project" value="TreeGrafter"/>
</dbReference>
<evidence type="ECO:0000256" key="3">
    <source>
        <dbReference type="ARBA" id="ARBA00023163"/>
    </source>
</evidence>
<keyword evidence="6" id="KW-1185">Reference proteome</keyword>
<evidence type="ECO:0000259" key="4">
    <source>
        <dbReference type="PROSITE" id="PS01124"/>
    </source>
</evidence>
<keyword evidence="2" id="KW-0238">DNA-binding</keyword>
<dbReference type="GO" id="GO:0005829">
    <property type="term" value="C:cytosol"/>
    <property type="evidence" value="ECO:0007669"/>
    <property type="project" value="TreeGrafter"/>
</dbReference>
<dbReference type="GO" id="GO:0003700">
    <property type="term" value="F:DNA-binding transcription factor activity"/>
    <property type="evidence" value="ECO:0007669"/>
    <property type="project" value="InterPro"/>
</dbReference>
<dbReference type="PROSITE" id="PS01124">
    <property type="entry name" value="HTH_ARAC_FAMILY_2"/>
    <property type="match status" value="1"/>
</dbReference>
<reference evidence="5" key="1">
    <citation type="submission" date="2022-07" db="EMBL/GenBank/DDBJ databases">
        <title>Alkalimarinus sp. nov., isolated from gut of a Alitta virens.</title>
        <authorList>
            <person name="Yang A.I."/>
            <person name="Shin N.-R."/>
        </authorList>
    </citation>
    <scope>NUCLEOTIDE SEQUENCE</scope>
    <source>
        <strain evidence="5">FA028</strain>
    </source>
</reference>
<protein>
    <submittedName>
        <fullName evidence="5">Helix-turn-helix transcriptional regulator</fullName>
    </submittedName>
</protein>
<dbReference type="AlphaFoldDB" id="A0A9E8KIT9"/>
<dbReference type="InterPro" id="IPR009057">
    <property type="entry name" value="Homeodomain-like_sf"/>
</dbReference>
<dbReference type="PANTHER" id="PTHR47894">
    <property type="entry name" value="HTH-TYPE TRANSCRIPTIONAL REGULATOR GADX"/>
    <property type="match status" value="1"/>
</dbReference>
<dbReference type="Gene3D" id="1.10.10.60">
    <property type="entry name" value="Homeodomain-like"/>
    <property type="match status" value="1"/>
</dbReference>
<dbReference type="SMART" id="SM00342">
    <property type="entry name" value="HTH_ARAC"/>
    <property type="match status" value="1"/>
</dbReference>
<keyword evidence="3" id="KW-0804">Transcription</keyword>